<feature type="domain" description="EamA" evidence="7">
    <location>
        <begin position="4"/>
        <end position="131"/>
    </location>
</feature>
<dbReference type="Proteomes" id="UP000516052">
    <property type="component" value="Chromosome"/>
</dbReference>
<feature type="transmembrane region" description="Helical" evidence="6">
    <location>
        <begin position="143"/>
        <end position="162"/>
    </location>
</feature>
<comment type="subcellular location">
    <subcellularLocation>
        <location evidence="1">Membrane</location>
        <topology evidence="1">Multi-pass membrane protein</topology>
    </subcellularLocation>
</comment>
<proteinExistence type="inferred from homology"/>
<evidence type="ECO:0000256" key="3">
    <source>
        <dbReference type="ARBA" id="ARBA00022692"/>
    </source>
</evidence>
<dbReference type="PANTHER" id="PTHR32322:SF2">
    <property type="entry name" value="EAMA DOMAIN-CONTAINING PROTEIN"/>
    <property type="match status" value="1"/>
</dbReference>
<dbReference type="InterPro" id="IPR037185">
    <property type="entry name" value="EmrE-like"/>
</dbReference>
<keyword evidence="9" id="KW-1185">Reference proteome</keyword>
<name>A0A7H0IRW4_9ACTN</name>
<feature type="transmembrane region" description="Helical" evidence="6">
    <location>
        <begin position="262"/>
        <end position="284"/>
    </location>
</feature>
<gene>
    <name evidence="8" type="ORF">IAG44_01845</name>
</gene>
<feature type="transmembrane region" description="Helical" evidence="6">
    <location>
        <begin position="237"/>
        <end position="256"/>
    </location>
</feature>
<keyword evidence="3 6" id="KW-0812">Transmembrane</keyword>
<feature type="transmembrane region" description="Helical" evidence="6">
    <location>
        <begin position="58"/>
        <end position="78"/>
    </location>
</feature>
<dbReference type="Pfam" id="PF00892">
    <property type="entry name" value="EamA"/>
    <property type="match status" value="2"/>
</dbReference>
<evidence type="ECO:0000313" key="9">
    <source>
        <dbReference type="Proteomes" id="UP000516052"/>
    </source>
</evidence>
<keyword evidence="5 6" id="KW-0472">Membrane</keyword>
<evidence type="ECO:0000256" key="5">
    <source>
        <dbReference type="ARBA" id="ARBA00023136"/>
    </source>
</evidence>
<dbReference type="PANTHER" id="PTHR32322">
    <property type="entry name" value="INNER MEMBRANE TRANSPORTER"/>
    <property type="match status" value="1"/>
</dbReference>
<dbReference type="InterPro" id="IPR050638">
    <property type="entry name" value="AA-Vitamin_Transporters"/>
</dbReference>
<evidence type="ECO:0000313" key="8">
    <source>
        <dbReference type="EMBL" id="QNP75530.1"/>
    </source>
</evidence>
<evidence type="ECO:0000256" key="2">
    <source>
        <dbReference type="ARBA" id="ARBA00007362"/>
    </source>
</evidence>
<feature type="domain" description="EamA" evidence="7">
    <location>
        <begin position="144"/>
        <end position="279"/>
    </location>
</feature>
<comment type="similarity">
    <text evidence="2">Belongs to the EamA transporter family.</text>
</comment>
<feature type="transmembrane region" description="Helical" evidence="6">
    <location>
        <begin position="174"/>
        <end position="194"/>
    </location>
</feature>
<dbReference type="AlphaFoldDB" id="A0A7H0IRW4"/>
<dbReference type="SUPFAM" id="SSF103481">
    <property type="entry name" value="Multidrug resistance efflux transporter EmrE"/>
    <property type="match status" value="2"/>
</dbReference>
<evidence type="ECO:0000256" key="1">
    <source>
        <dbReference type="ARBA" id="ARBA00004141"/>
    </source>
</evidence>
<evidence type="ECO:0000256" key="6">
    <source>
        <dbReference type="SAM" id="Phobius"/>
    </source>
</evidence>
<keyword evidence="4 6" id="KW-1133">Transmembrane helix</keyword>
<accession>A0A7H0IRW4</accession>
<protein>
    <submittedName>
        <fullName evidence="8">DMT family transporter</fullName>
    </submittedName>
</protein>
<feature type="transmembrane region" description="Helical" evidence="6">
    <location>
        <begin position="28"/>
        <end position="46"/>
    </location>
</feature>
<sequence>MLTLNMALWGSAFPLSKAAVEDVPHQVAALLRFGFGGLAMLTWLLATRGRISLGRGDLARAATAGALGVFGYNALFFWGLSLAPSIDGSIIVPVFAPVLTIAFTVLIQRERTSAARATGLALGIGGAVVFLLGVGGLADGDRLLGDLIYLAAAVSWSAYTLVSKRMLTGDPVQATALATLSGSVMLAVMALPAVPTVAWGSLSGNFWLVVAYLAIGPTAVAYVFYYRGVRAVGPATASVMMFLSPVFGAGGAVLFLDEGMSWTQGAGALLMLAGALLAVSGRWLPRLRKTTP</sequence>
<dbReference type="KEGG" id="sroi:IAG44_01845"/>
<feature type="transmembrane region" description="Helical" evidence="6">
    <location>
        <begin position="90"/>
        <end position="107"/>
    </location>
</feature>
<evidence type="ECO:0000259" key="7">
    <source>
        <dbReference type="Pfam" id="PF00892"/>
    </source>
</evidence>
<dbReference type="GO" id="GO:0016020">
    <property type="term" value="C:membrane"/>
    <property type="evidence" value="ECO:0007669"/>
    <property type="project" value="UniProtKB-SubCell"/>
</dbReference>
<organism evidence="8 9">
    <name type="scientific">Streptomyces roseirectus</name>
    <dbReference type="NCBI Taxonomy" id="2768066"/>
    <lineage>
        <taxon>Bacteria</taxon>
        <taxon>Bacillati</taxon>
        <taxon>Actinomycetota</taxon>
        <taxon>Actinomycetes</taxon>
        <taxon>Kitasatosporales</taxon>
        <taxon>Streptomycetaceae</taxon>
        <taxon>Streptomyces</taxon>
    </lineage>
</organism>
<feature type="transmembrane region" description="Helical" evidence="6">
    <location>
        <begin position="206"/>
        <end position="225"/>
    </location>
</feature>
<feature type="transmembrane region" description="Helical" evidence="6">
    <location>
        <begin position="119"/>
        <end position="137"/>
    </location>
</feature>
<reference evidence="8 9" key="1">
    <citation type="submission" date="2020-08" db="EMBL/GenBank/DDBJ databases">
        <title>A novel species.</title>
        <authorList>
            <person name="Gao J."/>
        </authorList>
    </citation>
    <scope>NUCLEOTIDE SEQUENCE [LARGE SCALE GENOMIC DNA]</scope>
    <source>
        <strain evidence="8 9">CRXT-G-22</strain>
    </source>
</reference>
<dbReference type="EMBL" id="CP060828">
    <property type="protein sequence ID" value="QNP75530.1"/>
    <property type="molecule type" value="Genomic_DNA"/>
</dbReference>
<dbReference type="InterPro" id="IPR000620">
    <property type="entry name" value="EamA_dom"/>
</dbReference>
<evidence type="ECO:0000256" key="4">
    <source>
        <dbReference type="ARBA" id="ARBA00022989"/>
    </source>
</evidence>